<keyword evidence="7" id="KW-0732">Signal</keyword>
<evidence type="ECO:0000256" key="5">
    <source>
        <dbReference type="ARBA" id="ARBA00022452"/>
    </source>
</evidence>
<dbReference type="InterPro" id="IPR045584">
    <property type="entry name" value="Pilin-like"/>
</dbReference>
<evidence type="ECO:0000256" key="10">
    <source>
        <dbReference type="ARBA" id="ARBA00023237"/>
    </source>
</evidence>
<dbReference type="SUPFAM" id="SSF101967">
    <property type="entry name" value="Adhesin YadA, collagen-binding domain"/>
    <property type="match status" value="2"/>
</dbReference>
<dbReference type="Gene3D" id="2.150.10.10">
    <property type="entry name" value="Serralysin-like metalloprotease, C-terminal"/>
    <property type="match status" value="2"/>
</dbReference>
<dbReference type="InterPro" id="IPR008640">
    <property type="entry name" value="Adhesin_Head_dom"/>
</dbReference>
<dbReference type="Pfam" id="PF05658">
    <property type="entry name" value="YadA_head"/>
    <property type="match status" value="2"/>
</dbReference>
<dbReference type="EMBL" id="CP104215">
    <property type="protein sequence ID" value="UWX75249.1"/>
    <property type="molecule type" value="Genomic_DNA"/>
</dbReference>
<evidence type="ECO:0000256" key="6">
    <source>
        <dbReference type="ARBA" id="ARBA00022692"/>
    </source>
</evidence>
<keyword evidence="10" id="KW-0998">Cell outer membrane</keyword>
<dbReference type="SUPFAM" id="SSF54523">
    <property type="entry name" value="Pili subunits"/>
    <property type="match status" value="1"/>
</dbReference>
<dbReference type="InterPro" id="IPR005594">
    <property type="entry name" value="YadA_C"/>
</dbReference>
<dbReference type="GO" id="GO:0009986">
    <property type="term" value="C:cell surface"/>
    <property type="evidence" value="ECO:0007669"/>
    <property type="project" value="UniProtKB-SubCell"/>
</dbReference>
<evidence type="ECO:0000256" key="4">
    <source>
        <dbReference type="ARBA" id="ARBA00022448"/>
    </source>
</evidence>
<proteinExistence type="inferred from homology"/>
<feature type="compositionally biased region" description="Low complexity" evidence="11">
    <location>
        <begin position="283"/>
        <end position="355"/>
    </location>
</feature>
<evidence type="ECO:0000256" key="7">
    <source>
        <dbReference type="ARBA" id="ARBA00022729"/>
    </source>
</evidence>
<evidence type="ECO:0000256" key="8">
    <source>
        <dbReference type="ARBA" id="ARBA00022927"/>
    </source>
</evidence>
<feature type="domain" description="Trimeric autotransporter adhesin YadA-like head" evidence="13">
    <location>
        <begin position="145"/>
        <end position="171"/>
    </location>
</feature>
<comment type="similarity">
    <text evidence="3">Belongs to the autotransporter-2 (AT-2) (TC 1.B.40) family.</text>
</comment>
<evidence type="ECO:0000256" key="9">
    <source>
        <dbReference type="ARBA" id="ARBA00023136"/>
    </source>
</evidence>
<keyword evidence="6" id="KW-0812">Transmembrane</keyword>
<feature type="compositionally biased region" description="Polar residues" evidence="11">
    <location>
        <begin position="356"/>
        <end position="371"/>
    </location>
</feature>
<gene>
    <name evidence="15" type="ORF">NYZ96_28575</name>
</gene>
<evidence type="ECO:0000256" key="11">
    <source>
        <dbReference type="SAM" id="MobiDB-lite"/>
    </source>
</evidence>
<evidence type="ECO:0000259" key="13">
    <source>
        <dbReference type="Pfam" id="PF05658"/>
    </source>
</evidence>
<keyword evidence="9" id="KW-0472">Membrane</keyword>
<organism evidence="15 16">
    <name type="scientific">Burkholderia gladioli</name>
    <name type="common">Pseudomonas marginata</name>
    <name type="synonym">Phytomonas marginata</name>
    <dbReference type="NCBI Taxonomy" id="28095"/>
    <lineage>
        <taxon>Bacteria</taxon>
        <taxon>Pseudomonadati</taxon>
        <taxon>Pseudomonadota</taxon>
        <taxon>Betaproteobacteria</taxon>
        <taxon>Burkholderiales</taxon>
        <taxon>Burkholderiaceae</taxon>
        <taxon>Burkholderia</taxon>
    </lineage>
</organism>
<feature type="region of interest" description="Disordered" evidence="11">
    <location>
        <begin position="283"/>
        <end position="412"/>
    </location>
</feature>
<dbReference type="RefSeq" id="WP_241163473.1">
    <property type="nucleotide sequence ID" value="NZ_CADEVX010000006.1"/>
</dbReference>
<dbReference type="GO" id="GO:0015031">
    <property type="term" value="P:protein transport"/>
    <property type="evidence" value="ECO:0007669"/>
    <property type="project" value="UniProtKB-KW"/>
</dbReference>
<evidence type="ECO:0000313" key="15">
    <source>
        <dbReference type="EMBL" id="UWX75249.1"/>
    </source>
</evidence>
<dbReference type="Gene3D" id="3.30.1300.30">
    <property type="entry name" value="GSPII I/J protein-like"/>
    <property type="match status" value="1"/>
</dbReference>
<dbReference type="Pfam" id="PF03895">
    <property type="entry name" value="YadA_anchor"/>
    <property type="match status" value="1"/>
</dbReference>
<dbReference type="InterPro" id="IPR011049">
    <property type="entry name" value="Serralysin-like_metalloprot_C"/>
</dbReference>
<evidence type="ECO:0000259" key="12">
    <source>
        <dbReference type="Pfam" id="PF03895"/>
    </source>
</evidence>
<dbReference type="Pfam" id="PF05662">
    <property type="entry name" value="YadA_stalk"/>
    <property type="match status" value="2"/>
</dbReference>
<reference evidence="15" key="1">
    <citation type="submission" date="2022-09" db="EMBL/GenBank/DDBJ databases">
        <title>Genomic of Burkholderia gladioli.</title>
        <authorList>
            <person name="Wu H."/>
        </authorList>
    </citation>
    <scope>NUCLEOTIDE SEQUENCE</scope>
    <source>
        <strain evidence="15">ZN-S4</strain>
    </source>
</reference>
<keyword evidence="5" id="KW-1134">Transmembrane beta strand</keyword>
<keyword evidence="4" id="KW-0813">Transport</keyword>
<comment type="subcellular location">
    <subcellularLocation>
        <location evidence="2">Cell outer membrane</location>
    </subcellularLocation>
    <subcellularLocation>
        <location evidence="1">Cell surface</location>
    </subcellularLocation>
</comment>
<dbReference type="GO" id="GO:0009279">
    <property type="term" value="C:cell outer membrane"/>
    <property type="evidence" value="ECO:0007669"/>
    <property type="project" value="UniProtKB-SubCell"/>
</dbReference>
<evidence type="ECO:0000259" key="14">
    <source>
        <dbReference type="Pfam" id="PF05662"/>
    </source>
</evidence>
<feature type="domain" description="Trimeric autotransporter adhesin YadA-like C-terminal membrane anchor" evidence="12">
    <location>
        <begin position="488"/>
        <end position="546"/>
    </location>
</feature>
<feature type="domain" description="Trimeric autotransporter adhesin YadA-like stalk" evidence="14">
    <location>
        <begin position="211"/>
        <end position="251"/>
    </location>
</feature>
<protein>
    <submittedName>
        <fullName evidence="15">YadA-like family protein</fullName>
    </submittedName>
</protein>
<dbReference type="AlphaFoldDB" id="A0AB38U5H1"/>
<feature type="compositionally biased region" description="Polar residues" evidence="11">
    <location>
        <begin position="390"/>
        <end position="412"/>
    </location>
</feature>
<keyword evidence="8" id="KW-0653">Protein transport</keyword>
<evidence type="ECO:0000256" key="1">
    <source>
        <dbReference type="ARBA" id="ARBA00004241"/>
    </source>
</evidence>
<sequence>MSTTSSNVTSLSSGLSTTNSHVTSLSSGLSSATSSIGSLSTGLAQTNSSVASLSTSTSSSVGSLSTSISSIASSSGRIGGGVASALGGGATYDPATGTFTAPTYTTHKANGTTAKVNNVGDALDSINSNGIKYFHTNARGKDSIASGVDSIAIGPSATANADNSVAIGKGSIASAAMPVSSATIGGSTFGNFAGSKPVGTVNIGAPGFERQLTGLAAGRLSAGSTDAVNGSQLFQTNAAVASLSSSLSTTAGTLSNSVASLSTSTAASLSKLSSSISSPILQGSLSTGVSSSNGSVGSLSTGQSNSGTTLASLSTGTSSNSGSASTGTSPNAGSQPPGTSATTGSLSTSVGATSVQTASLSTSAPDNTTRLPTAGGYAGDMSAPGAKAPSVTTGSNSVALGQGSTDGGRSNVVSVGSAAQQRQITHVAPGTEGTDAVNLNQLNAVSTSMSQALAGQQNQLDGLGTQVRRTADMARRGIAAVGAMASIPQLDANSNFGMGLGTASFAGQKAIAVNMQARISDNLKAAVNGGFSGGQAVVGAGMLYQWK</sequence>
<feature type="domain" description="Trimeric autotransporter adhesin YadA-like head" evidence="13">
    <location>
        <begin position="390"/>
        <end position="404"/>
    </location>
</feature>
<dbReference type="InterPro" id="IPR008635">
    <property type="entry name" value="Coiled_stalk_dom"/>
</dbReference>
<accession>A0AB38U5H1</accession>
<evidence type="ECO:0000256" key="2">
    <source>
        <dbReference type="ARBA" id="ARBA00004442"/>
    </source>
</evidence>
<feature type="domain" description="Trimeric autotransporter adhesin YadA-like stalk" evidence="14">
    <location>
        <begin position="423"/>
        <end position="459"/>
    </location>
</feature>
<name>A0AB38U5H1_BURGA</name>
<dbReference type="Proteomes" id="UP001059745">
    <property type="component" value="Chromosome 2"/>
</dbReference>
<evidence type="ECO:0000313" key="16">
    <source>
        <dbReference type="Proteomes" id="UP001059745"/>
    </source>
</evidence>
<evidence type="ECO:0000256" key="3">
    <source>
        <dbReference type="ARBA" id="ARBA00005848"/>
    </source>
</evidence>